<proteinExistence type="predicted"/>
<sequence>MRITHLWVYFKNLIDTNEKFQEKATFCIFVKPHEYKCQKGIRFNDNWVNGKKRSLNILTILMALILSSVIDECYIWHALIIHDLMNAEQRKQPNCFILFRRDLTAHFQIRFNSKKLLAEFMVLQMNGSSSISASSTKKIIDKKENYQEKFGILCMQYLL</sequence>
<organism evidence="1 2">
    <name type="scientific">Rhizophagus irregularis</name>
    <dbReference type="NCBI Taxonomy" id="588596"/>
    <lineage>
        <taxon>Eukaryota</taxon>
        <taxon>Fungi</taxon>
        <taxon>Fungi incertae sedis</taxon>
        <taxon>Mucoromycota</taxon>
        <taxon>Glomeromycotina</taxon>
        <taxon>Glomeromycetes</taxon>
        <taxon>Glomerales</taxon>
        <taxon>Glomeraceae</taxon>
        <taxon>Rhizophagus</taxon>
    </lineage>
</organism>
<dbReference type="VEuPathDB" id="FungiDB:RhiirFUN_016445"/>
<keyword evidence="2" id="KW-1185">Reference proteome</keyword>
<dbReference type="Proteomes" id="UP000234323">
    <property type="component" value="Unassembled WGS sequence"/>
</dbReference>
<evidence type="ECO:0000313" key="1">
    <source>
        <dbReference type="EMBL" id="PKY37651.1"/>
    </source>
</evidence>
<dbReference type="EMBL" id="LLXI01000007">
    <property type="protein sequence ID" value="PKY37651.1"/>
    <property type="molecule type" value="Genomic_DNA"/>
</dbReference>
<dbReference type="VEuPathDB" id="FungiDB:FUN_012032"/>
<protein>
    <submittedName>
        <fullName evidence="1">Uncharacterized protein</fullName>
    </submittedName>
</protein>
<accession>A0A2I1FTE7</accession>
<evidence type="ECO:0000313" key="2">
    <source>
        <dbReference type="Proteomes" id="UP000234323"/>
    </source>
</evidence>
<gene>
    <name evidence="1" type="ORF">RhiirA4_413529</name>
</gene>
<dbReference type="AlphaFoldDB" id="A0A2I1FTE7"/>
<reference evidence="1 2" key="1">
    <citation type="submission" date="2015-10" db="EMBL/GenBank/DDBJ databases">
        <title>Genome analyses suggest a sexual origin of heterokaryosis in a supposedly ancient asexual fungus.</title>
        <authorList>
            <person name="Ropars J."/>
            <person name="Sedzielewska K."/>
            <person name="Noel J."/>
            <person name="Charron P."/>
            <person name="Farinelli L."/>
            <person name="Marton T."/>
            <person name="Kruger M."/>
            <person name="Pelin A."/>
            <person name="Brachmann A."/>
            <person name="Corradi N."/>
        </authorList>
    </citation>
    <scope>NUCLEOTIDE SEQUENCE [LARGE SCALE GENOMIC DNA]</scope>
    <source>
        <strain evidence="1 2">A4</strain>
    </source>
</reference>
<name>A0A2I1FTE7_9GLOM</name>
<comment type="caution">
    <text evidence="1">The sequence shown here is derived from an EMBL/GenBank/DDBJ whole genome shotgun (WGS) entry which is preliminary data.</text>
</comment>